<comment type="caution">
    <text evidence="3">The sequence shown here is derived from an EMBL/GenBank/DDBJ whole genome shotgun (WGS) entry which is preliminary data.</text>
</comment>
<dbReference type="AlphaFoldDB" id="A0A1F5EYM1"/>
<dbReference type="PROSITE" id="PS00893">
    <property type="entry name" value="NUDIX_BOX"/>
    <property type="match status" value="1"/>
</dbReference>
<feature type="domain" description="Nudix hydrolase" evidence="2">
    <location>
        <begin position="42"/>
        <end position="179"/>
    </location>
</feature>
<reference evidence="3 4" key="1">
    <citation type="journal article" date="2016" name="Nat. Commun.">
        <title>Thousands of microbial genomes shed light on interconnected biogeochemical processes in an aquifer system.</title>
        <authorList>
            <person name="Anantharaman K."/>
            <person name="Brown C.T."/>
            <person name="Hug L.A."/>
            <person name="Sharon I."/>
            <person name="Castelle C.J."/>
            <person name="Probst A.J."/>
            <person name="Thomas B.C."/>
            <person name="Singh A."/>
            <person name="Wilkins M.J."/>
            <person name="Karaoz U."/>
            <person name="Brodie E.L."/>
            <person name="Williams K.H."/>
            <person name="Hubbard S.S."/>
            <person name="Banfield J.F."/>
        </authorList>
    </citation>
    <scope>NUCLEOTIDE SEQUENCE [LARGE SCALE GENOMIC DNA]</scope>
</reference>
<dbReference type="GO" id="GO:0004081">
    <property type="term" value="F:bis(5'-nucleosyl)-tetraphosphatase (asymmetrical) activity"/>
    <property type="evidence" value="ECO:0007669"/>
    <property type="project" value="TreeGrafter"/>
</dbReference>
<dbReference type="InterPro" id="IPR015797">
    <property type="entry name" value="NUDIX_hydrolase-like_dom_sf"/>
</dbReference>
<evidence type="ECO:0000259" key="2">
    <source>
        <dbReference type="PROSITE" id="PS51462"/>
    </source>
</evidence>
<dbReference type="PANTHER" id="PTHR21340">
    <property type="entry name" value="DIADENOSINE 5,5-P1,P4-TETRAPHOSPHATE PYROPHOSPHOHYDROLASE MUTT"/>
    <property type="match status" value="1"/>
</dbReference>
<dbReference type="Pfam" id="PF00293">
    <property type="entry name" value="NUDIX"/>
    <property type="match status" value="1"/>
</dbReference>
<dbReference type="PANTHER" id="PTHR21340:SF0">
    <property type="entry name" value="BIS(5'-NUCLEOSYL)-TETRAPHOSPHATASE [ASYMMETRICAL]"/>
    <property type="match status" value="1"/>
</dbReference>
<dbReference type="Gene3D" id="3.90.79.10">
    <property type="entry name" value="Nucleoside Triphosphate Pyrophosphohydrolase"/>
    <property type="match status" value="1"/>
</dbReference>
<dbReference type="InterPro" id="IPR000086">
    <property type="entry name" value="NUDIX_hydrolase_dom"/>
</dbReference>
<gene>
    <name evidence="3" type="ORF">A2703_01840</name>
</gene>
<accession>A0A1F5EYM1</accession>
<evidence type="ECO:0000256" key="1">
    <source>
        <dbReference type="ARBA" id="ARBA00022801"/>
    </source>
</evidence>
<organism evidence="3 4">
    <name type="scientific">Candidatus Collierbacteria bacterium RIFCSPHIGHO2_01_FULL_50_25</name>
    <dbReference type="NCBI Taxonomy" id="1817722"/>
    <lineage>
        <taxon>Bacteria</taxon>
        <taxon>Candidatus Collieribacteriota</taxon>
    </lineage>
</organism>
<evidence type="ECO:0000313" key="4">
    <source>
        <dbReference type="Proteomes" id="UP000177979"/>
    </source>
</evidence>
<proteinExistence type="predicted"/>
<dbReference type="InterPro" id="IPR051325">
    <property type="entry name" value="Nudix_hydrolase_domain"/>
</dbReference>
<dbReference type="STRING" id="1817722.A2703_01840"/>
<sequence>MAKELSRELEELVKSDEFDPDTSEKFLQRISEGNLTRDEEPYTHFCVYFAAFDPLKNNVFVGHHRKSGLWLFNGGHIDEGESLSEALEREISEEWGVKIPVEDLKRPLLITVTEIPPNQKQVCRTHYDIWYFVPSNEDTASFNQDLLTKEFFKNSWLTLPDARSRITDPSTLKALVLLEQRLK</sequence>
<dbReference type="GO" id="GO:0006167">
    <property type="term" value="P:AMP biosynthetic process"/>
    <property type="evidence" value="ECO:0007669"/>
    <property type="project" value="TreeGrafter"/>
</dbReference>
<dbReference type="PROSITE" id="PS51462">
    <property type="entry name" value="NUDIX"/>
    <property type="match status" value="1"/>
</dbReference>
<protein>
    <recommendedName>
        <fullName evidence="2">Nudix hydrolase domain-containing protein</fullName>
    </recommendedName>
</protein>
<keyword evidence="1" id="KW-0378">Hydrolase</keyword>
<dbReference type="EMBL" id="MFAG01000002">
    <property type="protein sequence ID" value="OGD72465.1"/>
    <property type="molecule type" value="Genomic_DNA"/>
</dbReference>
<dbReference type="Proteomes" id="UP000177979">
    <property type="component" value="Unassembled WGS sequence"/>
</dbReference>
<name>A0A1F5EYM1_9BACT</name>
<dbReference type="GO" id="GO:0006754">
    <property type="term" value="P:ATP biosynthetic process"/>
    <property type="evidence" value="ECO:0007669"/>
    <property type="project" value="TreeGrafter"/>
</dbReference>
<evidence type="ECO:0000313" key="3">
    <source>
        <dbReference type="EMBL" id="OGD72465.1"/>
    </source>
</evidence>
<dbReference type="InterPro" id="IPR020084">
    <property type="entry name" value="NUDIX_hydrolase_CS"/>
</dbReference>
<dbReference type="SUPFAM" id="SSF55811">
    <property type="entry name" value="Nudix"/>
    <property type="match status" value="1"/>
</dbReference>